<dbReference type="RefSeq" id="WP_021682140.1">
    <property type="nucleotide sequence ID" value="NZ_KI260405.1"/>
</dbReference>
<keyword evidence="4" id="KW-1133">Transmembrane helix</keyword>
<gene>
    <name evidence="5" type="ORF">RUMCAL_00680</name>
</gene>
<feature type="compositionally biased region" description="Basic and acidic residues" evidence="3">
    <location>
        <begin position="41"/>
        <end position="60"/>
    </location>
</feature>
<evidence type="ECO:0000256" key="2">
    <source>
        <dbReference type="PIRSR" id="PIRSR605754-1"/>
    </source>
</evidence>
<feature type="compositionally biased region" description="Basic and acidic residues" evidence="3">
    <location>
        <begin position="89"/>
        <end position="98"/>
    </location>
</feature>
<evidence type="ECO:0000256" key="1">
    <source>
        <dbReference type="ARBA" id="ARBA00022801"/>
    </source>
</evidence>
<dbReference type="CDD" id="cd05826">
    <property type="entry name" value="Sortase_B"/>
    <property type="match status" value="1"/>
</dbReference>
<reference evidence="5 6" key="1">
    <citation type="submission" date="2013-07" db="EMBL/GenBank/DDBJ databases">
        <authorList>
            <person name="Weinstock G."/>
            <person name="Sodergren E."/>
            <person name="Wylie T."/>
            <person name="Fulton L."/>
            <person name="Fulton R."/>
            <person name="Fronick C."/>
            <person name="O'Laughlin M."/>
            <person name="Godfrey J."/>
            <person name="Miner T."/>
            <person name="Herter B."/>
            <person name="Appelbaum E."/>
            <person name="Cordes M."/>
            <person name="Lek S."/>
            <person name="Wollam A."/>
            <person name="Pepin K.H."/>
            <person name="Palsikar V.B."/>
            <person name="Mitreva M."/>
            <person name="Wilson R.K."/>
        </authorList>
    </citation>
    <scope>NUCLEOTIDE SEQUENCE [LARGE SCALE GENOMIC DNA]</scope>
    <source>
        <strain evidence="5 6">ATCC 27760</strain>
    </source>
</reference>
<feature type="region of interest" description="Disordered" evidence="3">
    <location>
        <begin position="1"/>
        <end position="60"/>
    </location>
</feature>
<keyword evidence="4" id="KW-0812">Transmembrane</keyword>
<evidence type="ECO:0000313" key="5">
    <source>
        <dbReference type="EMBL" id="ERJ96933.1"/>
    </source>
</evidence>
<dbReference type="PATRIC" id="fig|411473.3.peg.534"/>
<dbReference type="Pfam" id="PF04203">
    <property type="entry name" value="Sortase"/>
    <property type="match status" value="1"/>
</dbReference>
<dbReference type="GO" id="GO:0016787">
    <property type="term" value="F:hydrolase activity"/>
    <property type="evidence" value="ECO:0007669"/>
    <property type="project" value="UniProtKB-KW"/>
</dbReference>
<feature type="transmembrane region" description="Helical" evidence="4">
    <location>
        <begin position="138"/>
        <end position="158"/>
    </location>
</feature>
<dbReference type="SUPFAM" id="SSF63817">
    <property type="entry name" value="Sortase"/>
    <property type="match status" value="1"/>
</dbReference>
<dbReference type="Proteomes" id="UP000016662">
    <property type="component" value="Unassembled WGS sequence"/>
</dbReference>
<dbReference type="STRING" id="411473.RUMCAL_00680"/>
<sequence>MQEEEKTAVTSAESSETPAPPEAGGAERSRTVLPEEPETDSSEKGEAKSKTPSEPKDKIKAIRTTLFHIAQEEEEEAVSLRVAYQIRQVKDQKEHPEKYPPPPPRVSPKPKKKTFGQKMLDLFPQRGDSGGEVVRKSIFLFSAAVFLVCVVLIVLYFVDIFRADKMYDDIGSAYHANFATQTTELTQPQPESEEPTEKIYTLLPGAADLLAMNSEINGWISIPGTKVDYPVLHHLDDEPGNEYYLYRNVQKEDSKPGSIFLDYRCSFDDVGEDGTLQTPNSDNLIIYGHNMRDLSMFGTLKYYRTDENYYDEHPLISLNSNYETYQYKIFGYFIADAEDTTDTRFDYWNAIDFADETEFYNYVNEVKRRTLRITNVDVKYGDQLLTLSTCNNAFDTARLVIVARRVRDGEDPNERIAGSILNPNIKWPNVYYLWNEKTYNPDAPFAPYG</sequence>
<dbReference type="InterPro" id="IPR009835">
    <property type="entry name" value="SrtB"/>
</dbReference>
<feature type="active site" description="Acyl-thioester intermediate" evidence="2">
    <location>
        <position position="390"/>
    </location>
</feature>
<keyword evidence="6" id="KW-1185">Reference proteome</keyword>
<evidence type="ECO:0000256" key="3">
    <source>
        <dbReference type="SAM" id="MobiDB-lite"/>
    </source>
</evidence>
<evidence type="ECO:0000256" key="4">
    <source>
        <dbReference type="SAM" id="Phobius"/>
    </source>
</evidence>
<keyword evidence="4" id="KW-0472">Membrane</keyword>
<protein>
    <submittedName>
        <fullName evidence="5">Sortase, SrtB family</fullName>
    </submittedName>
</protein>
<keyword evidence="1" id="KW-0378">Hydrolase</keyword>
<accession>U2MCA7</accession>
<feature type="region of interest" description="Disordered" evidence="3">
    <location>
        <begin position="89"/>
        <end position="112"/>
    </location>
</feature>
<dbReference type="HOGENOM" id="CLU_034078_1_1_9"/>
<dbReference type="InterPro" id="IPR023365">
    <property type="entry name" value="Sortase_dom-sf"/>
</dbReference>
<dbReference type="NCBIfam" id="TIGR03064">
    <property type="entry name" value="sortase_srtB"/>
    <property type="match status" value="1"/>
</dbReference>
<feature type="active site" description="Proton donor/acceptor" evidence="2">
    <location>
        <position position="289"/>
    </location>
</feature>
<feature type="compositionally biased region" description="Polar residues" evidence="3">
    <location>
        <begin position="8"/>
        <end position="17"/>
    </location>
</feature>
<name>U2MCA7_9FIRM</name>
<organism evidence="5 6">
    <name type="scientific">Ruminococcus callidus ATCC 27760</name>
    <dbReference type="NCBI Taxonomy" id="411473"/>
    <lineage>
        <taxon>Bacteria</taxon>
        <taxon>Bacillati</taxon>
        <taxon>Bacillota</taxon>
        <taxon>Clostridia</taxon>
        <taxon>Eubacteriales</taxon>
        <taxon>Oscillospiraceae</taxon>
        <taxon>Ruminococcus</taxon>
    </lineage>
</organism>
<proteinExistence type="predicted"/>
<dbReference type="AlphaFoldDB" id="U2MCA7"/>
<dbReference type="OrthoDB" id="9806013at2"/>
<comment type="caution">
    <text evidence="5">The sequence shown here is derived from an EMBL/GenBank/DDBJ whole genome shotgun (WGS) entry which is preliminary data.</text>
</comment>
<dbReference type="InterPro" id="IPR005754">
    <property type="entry name" value="Sortase"/>
</dbReference>
<dbReference type="Gene3D" id="2.40.260.10">
    <property type="entry name" value="Sortase"/>
    <property type="match status" value="1"/>
</dbReference>
<evidence type="ECO:0000313" key="6">
    <source>
        <dbReference type="Proteomes" id="UP000016662"/>
    </source>
</evidence>
<dbReference type="eggNOG" id="COG4509">
    <property type="taxonomic scope" value="Bacteria"/>
</dbReference>
<dbReference type="EMBL" id="AWVF01000087">
    <property type="protein sequence ID" value="ERJ96933.1"/>
    <property type="molecule type" value="Genomic_DNA"/>
</dbReference>